<feature type="transmembrane region" description="Helical" evidence="1">
    <location>
        <begin position="75"/>
        <end position="95"/>
    </location>
</feature>
<protein>
    <submittedName>
        <fullName evidence="2">Uncharacterized protein</fullName>
    </submittedName>
</protein>
<dbReference type="RefSeq" id="WP_120318563.1">
    <property type="nucleotide sequence ID" value="NZ_BONH01000061.1"/>
</dbReference>
<feature type="transmembrane region" description="Helical" evidence="1">
    <location>
        <begin position="44"/>
        <end position="63"/>
    </location>
</feature>
<dbReference type="EMBL" id="BONH01000061">
    <property type="protein sequence ID" value="GIG02850.1"/>
    <property type="molecule type" value="Genomic_DNA"/>
</dbReference>
<proteinExistence type="predicted"/>
<dbReference type="Proteomes" id="UP000659904">
    <property type="component" value="Unassembled WGS sequence"/>
</dbReference>
<sequence length="135" mass="14642">MEQRPELTVEPVSPWARAQVMLPVFVPFALIGGLLPSFSLAANLYVLALGGGLMLAGMSSRLPRRAAPVTLLPGVAWWLVPVAVFVVVEVVTFGMGSTHDYPTLSLLADPLLDGYLVRSMAYFGWLAGFWGLVRR</sequence>
<accession>A0A8J3KX67</accession>
<keyword evidence="3" id="KW-1185">Reference proteome</keyword>
<evidence type="ECO:0000313" key="2">
    <source>
        <dbReference type="EMBL" id="GIG02850.1"/>
    </source>
</evidence>
<dbReference type="AlphaFoldDB" id="A0A8J3KX67"/>
<feature type="transmembrane region" description="Helical" evidence="1">
    <location>
        <begin position="20"/>
        <end position="38"/>
    </location>
</feature>
<name>A0A8J3KX67_9ACTN</name>
<evidence type="ECO:0000313" key="3">
    <source>
        <dbReference type="Proteomes" id="UP000659904"/>
    </source>
</evidence>
<keyword evidence="1" id="KW-1133">Transmembrane helix</keyword>
<feature type="transmembrane region" description="Helical" evidence="1">
    <location>
        <begin position="115"/>
        <end position="133"/>
    </location>
</feature>
<comment type="caution">
    <text evidence="2">The sequence shown here is derived from an EMBL/GenBank/DDBJ whole genome shotgun (WGS) entry which is preliminary data.</text>
</comment>
<reference evidence="2 3" key="1">
    <citation type="submission" date="2021-01" db="EMBL/GenBank/DDBJ databases">
        <title>Whole genome shotgun sequence of Catellatospora citrea NBRC 14495.</title>
        <authorList>
            <person name="Komaki H."/>
            <person name="Tamura T."/>
        </authorList>
    </citation>
    <scope>NUCLEOTIDE SEQUENCE [LARGE SCALE GENOMIC DNA]</scope>
    <source>
        <strain evidence="2 3">NBRC 14495</strain>
    </source>
</reference>
<organism evidence="2 3">
    <name type="scientific">Catellatospora citrea</name>
    <dbReference type="NCBI Taxonomy" id="53366"/>
    <lineage>
        <taxon>Bacteria</taxon>
        <taxon>Bacillati</taxon>
        <taxon>Actinomycetota</taxon>
        <taxon>Actinomycetes</taxon>
        <taxon>Micromonosporales</taxon>
        <taxon>Micromonosporaceae</taxon>
        <taxon>Catellatospora</taxon>
    </lineage>
</organism>
<gene>
    <name evidence="2" type="ORF">Cci01nite_79430</name>
</gene>
<evidence type="ECO:0000256" key="1">
    <source>
        <dbReference type="SAM" id="Phobius"/>
    </source>
</evidence>
<keyword evidence="1" id="KW-0812">Transmembrane</keyword>
<keyword evidence="1" id="KW-0472">Membrane</keyword>